<proteinExistence type="predicted"/>
<reference evidence="2" key="5">
    <citation type="journal article" date="2021" name="G3 (Bethesda)">
        <title>Aegilops tauschii genome assembly Aet v5.0 features greater sequence contiguity and improved annotation.</title>
        <authorList>
            <person name="Wang L."/>
            <person name="Zhu T."/>
            <person name="Rodriguez J.C."/>
            <person name="Deal K.R."/>
            <person name="Dubcovsky J."/>
            <person name="McGuire P.E."/>
            <person name="Lux T."/>
            <person name="Spannagl M."/>
            <person name="Mayer K.F.X."/>
            <person name="Baldrich P."/>
            <person name="Meyers B.C."/>
            <person name="Huo N."/>
            <person name="Gu Y.Q."/>
            <person name="Zhou H."/>
            <person name="Devos K.M."/>
            <person name="Bennetzen J.L."/>
            <person name="Unver T."/>
            <person name="Budak H."/>
            <person name="Gulick P.J."/>
            <person name="Galiba G."/>
            <person name="Kalapos B."/>
            <person name="Nelson D.R."/>
            <person name="Li P."/>
            <person name="You F.M."/>
            <person name="Luo M.C."/>
            <person name="Dvorak J."/>
        </authorList>
    </citation>
    <scope>NUCLEOTIDE SEQUENCE [LARGE SCALE GENOMIC DNA]</scope>
    <source>
        <strain evidence="2">cv. AL8/78</strain>
    </source>
</reference>
<dbReference type="Gene3D" id="1.20.1280.50">
    <property type="match status" value="1"/>
</dbReference>
<organism evidence="2 3">
    <name type="scientific">Aegilops tauschii subsp. strangulata</name>
    <name type="common">Goatgrass</name>
    <dbReference type="NCBI Taxonomy" id="200361"/>
    <lineage>
        <taxon>Eukaryota</taxon>
        <taxon>Viridiplantae</taxon>
        <taxon>Streptophyta</taxon>
        <taxon>Embryophyta</taxon>
        <taxon>Tracheophyta</taxon>
        <taxon>Spermatophyta</taxon>
        <taxon>Magnoliopsida</taxon>
        <taxon>Liliopsida</taxon>
        <taxon>Poales</taxon>
        <taxon>Poaceae</taxon>
        <taxon>BOP clade</taxon>
        <taxon>Pooideae</taxon>
        <taxon>Triticodae</taxon>
        <taxon>Triticeae</taxon>
        <taxon>Triticinae</taxon>
        <taxon>Aegilops</taxon>
    </lineage>
</organism>
<dbReference type="InterPro" id="IPR017451">
    <property type="entry name" value="F-box-assoc_interact_dom"/>
</dbReference>
<evidence type="ECO:0000259" key="1">
    <source>
        <dbReference type="SMART" id="SM00256"/>
    </source>
</evidence>
<evidence type="ECO:0000313" key="2">
    <source>
        <dbReference type="EnsemblPlants" id="AET1Gv20923700.2"/>
    </source>
</evidence>
<dbReference type="EnsemblPlants" id="AET1Gv20923700.2">
    <property type="protein sequence ID" value="AET1Gv20923700.2"/>
    <property type="gene ID" value="AET1Gv20923700"/>
</dbReference>
<dbReference type="Gramene" id="AET1Gv20923700.2">
    <property type="protein sequence ID" value="AET1Gv20923700.2"/>
    <property type="gene ID" value="AET1Gv20923700"/>
</dbReference>
<dbReference type="InterPro" id="IPR001810">
    <property type="entry name" value="F-box_dom"/>
</dbReference>
<reference evidence="2" key="3">
    <citation type="journal article" date="2017" name="Nature">
        <title>Genome sequence of the progenitor of the wheat D genome Aegilops tauschii.</title>
        <authorList>
            <person name="Luo M.C."/>
            <person name="Gu Y.Q."/>
            <person name="Puiu D."/>
            <person name="Wang H."/>
            <person name="Twardziok S.O."/>
            <person name="Deal K.R."/>
            <person name="Huo N."/>
            <person name="Zhu T."/>
            <person name="Wang L."/>
            <person name="Wang Y."/>
            <person name="McGuire P.E."/>
            <person name="Liu S."/>
            <person name="Long H."/>
            <person name="Ramasamy R.K."/>
            <person name="Rodriguez J.C."/>
            <person name="Van S.L."/>
            <person name="Yuan L."/>
            <person name="Wang Z."/>
            <person name="Xia Z."/>
            <person name="Xiao L."/>
            <person name="Anderson O.D."/>
            <person name="Ouyang S."/>
            <person name="Liang Y."/>
            <person name="Zimin A.V."/>
            <person name="Pertea G."/>
            <person name="Qi P."/>
            <person name="Bennetzen J.L."/>
            <person name="Dai X."/>
            <person name="Dawson M.W."/>
            <person name="Muller H.G."/>
            <person name="Kugler K."/>
            <person name="Rivarola-Duarte L."/>
            <person name="Spannagl M."/>
            <person name="Mayer K.F.X."/>
            <person name="Lu F.H."/>
            <person name="Bevan M.W."/>
            <person name="Leroy P."/>
            <person name="Li P."/>
            <person name="You F.M."/>
            <person name="Sun Q."/>
            <person name="Liu Z."/>
            <person name="Lyons E."/>
            <person name="Wicker T."/>
            <person name="Salzberg S.L."/>
            <person name="Devos K.M."/>
            <person name="Dvorak J."/>
        </authorList>
    </citation>
    <scope>NUCLEOTIDE SEQUENCE [LARGE SCALE GENOMIC DNA]</scope>
    <source>
        <strain evidence="2">cv. AL8/78</strain>
    </source>
</reference>
<dbReference type="InterPro" id="IPR050796">
    <property type="entry name" value="SCF_F-box_component"/>
</dbReference>
<evidence type="ECO:0000313" key="3">
    <source>
        <dbReference type="Proteomes" id="UP000015105"/>
    </source>
</evidence>
<dbReference type="SMART" id="SM00256">
    <property type="entry name" value="FBOX"/>
    <property type="match status" value="1"/>
</dbReference>
<dbReference type="PANTHER" id="PTHR31672">
    <property type="entry name" value="BNACNNG10540D PROTEIN"/>
    <property type="match status" value="1"/>
</dbReference>
<dbReference type="STRING" id="200361.A0A452ZUM7"/>
<dbReference type="CDD" id="cd22157">
    <property type="entry name" value="F-box_AtFBW1-like"/>
    <property type="match status" value="1"/>
</dbReference>
<dbReference type="Proteomes" id="UP000015105">
    <property type="component" value="Chromosome 1D"/>
</dbReference>
<dbReference type="AlphaFoldDB" id="A0A452ZUM7"/>
<protein>
    <recommendedName>
        <fullName evidence="1">F-box domain-containing protein</fullName>
    </recommendedName>
</protein>
<keyword evidence="3" id="KW-1185">Reference proteome</keyword>
<sequence>ADHLAELYLKVQLIGHRRHWEKTAAAMPSRSEATKKTAEVLPSNKRKKAVISSACAPLFPDDMILEVLLRLPVKSILRFRSVCRSWAAMLPSKDFCSLHMATSKMMPPAPKLLVLSPASTFGSVAVYACSPSSPVDDLLFTFDCARRNSVEMVMPSPCCGLTLLYDAAAPAYYVCNAATRAITRLPPHRVPTYDSSAGLGFDAGTREYKVVRLINGVFGEKETIRCDVCTPGADRWRPATGGVPFKWSQFANSAVHHAAVNKIPPVFANGCLHWLINPSLIIRRPRAAIVSFSVAEETFGCVRSPPFWGPREHLGSLSQSEGEHLVVMDDQLCIVRDLRNGIPHGGTLEIWGLLDYGSGDWSLNHRIDLFGQVKRELADPRVVRVIGNVGNCKLGKKIVIATSKHLVHDKFQKKVYSYDPSRQVLEGILSVTETHTSLMLFVPGSRFSLLEESLALVHKTHEDLAFKNVLKKLRLHLIQRRR</sequence>
<dbReference type="NCBIfam" id="TIGR01640">
    <property type="entry name" value="F_box_assoc_1"/>
    <property type="match status" value="1"/>
</dbReference>
<dbReference type="InterPro" id="IPR036047">
    <property type="entry name" value="F-box-like_dom_sf"/>
</dbReference>
<reference evidence="3" key="1">
    <citation type="journal article" date="2014" name="Science">
        <title>Ancient hybridizations among the ancestral genomes of bread wheat.</title>
        <authorList>
            <consortium name="International Wheat Genome Sequencing Consortium,"/>
            <person name="Marcussen T."/>
            <person name="Sandve S.R."/>
            <person name="Heier L."/>
            <person name="Spannagl M."/>
            <person name="Pfeifer M."/>
            <person name="Jakobsen K.S."/>
            <person name="Wulff B.B."/>
            <person name="Steuernagel B."/>
            <person name="Mayer K.F."/>
            <person name="Olsen O.A."/>
        </authorList>
    </citation>
    <scope>NUCLEOTIDE SEQUENCE [LARGE SCALE GENOMIC DNA]</scope>
    <source>
        <strain evidence="3">cv. AL8/78</strain>
    </source>
</reference>
<dbReference type="Pfam" id="PF00646">
    <property type="entry name" value="F-box"/>
    <property type="match status" value="1"/>
</dbReference>
<accession>A0A452ZUM7</accession>
<name>A0A452ZUM7_AEGTS</name>
<dbReference type="SUPFAM" id="SSF81383">
    <property type="entry name" value="F-box domain"/>
    <property type="match status" value="1"/>
</dbReference>
<reference evidence="3" key="2">
    <citation type="journal article" date="2017" name="Nat. Plants">
        <title>The Aegilops tauschii genome reveals multiple impacts of transposons.</title>
        <authorList>
            <person name="Zhao G."/>
            <person name="Zou C."/>
            <person name="Li K."/>
            <person name="Wang K."/>
            <person name="Li T."/>
            <person name="Gao L."/>
            <person name="Zhang X."/>
            <person name="Wang H."/>
            <person name="Yang Z."/>
            <person name="Liu X."/>
            <person name="Jiang W."/>
            <person name="Mao L."/>
            <person name="Kong X."/>
            <person name="Jiao Y."/>
            <person name="Jia J."/>
        </authorList>
    </citation>
    <scope>NUCLEOTIDE SEQUENCE [LARGE SCALE GENOMIC DNA]</scope>
    <source>
        <strain evidence="3">cv. AL8/78</strain>
    </source>
</reference>
<feature type="domain" description="F-box" evidence="1">
    <location>
        <begin position="59"/>
        <end position="99"/>
    </location>
</feature>
<dbReference type="InterPro" id="IPR013187">
    <property type="entry name" value="F-box-assoc_dom_typ3"/>
</dbReference>
<dbReference type="PANTHER" id="PTHR31672:SF2">
    <property type="entry name" value="F-BOX DOMAIN-CONTAINING PROTEIN"/>
    <property type="match status" value="1"/>
</dbReference>
<reference evidence="2" key="4">
    <citation type="submission" date="2019-03" db="UniProtKB">
        <authorList>
            <consortium name="EnsemblPlants"/>
        </authorList>
    </citation>
    <scope>IDENTIFICATION</scope>
</reference>
<dbReference type="Pfam" id="PF08268">
    <property type="entry name" value="FBA_3"/>
    <property type="match status" value="1"/>
</dbReference>